<evidence type="ECO:0008006" key="4">
    <source>
        <dbReference type="Google" id="ProtNLM"/>
    </source>
</evidence>
<dbReference type="InterPro" id="IPR021516">
    <property type="entry name" value="DUF3179"/>
</dbReference>
<dbReference type="AlphaFoldDB" id="A0A1M6NS17"/>
<keyword evidence="3" id="KW-1185">Reference proteome</keyword>
<name>A0A1M6NS17_9RHOB</name>
<protein>
    <recommendedName>
        <fullName evidence="4">DUF3179 domain-containing protein</fullName>
    </recommendedName>
</protein>
<feature type="transmembrane region" description="Helical" evidence="1">
    <location>
        <begin position="6"/>
        <end position="25"/>
    </location>
</feature>
<proteinExistence type="predicted"/>
<organism evidence="2 3">
    <name type="scientific">Shimia gijangensis</name>
    <dbReference type="NCBI Taxonomy" id="1470563"/>
    <lineage>
        <taxon>Bacteria</taxon>
        <taxon>Pseudomonadati</taxon>
        <taxon>Pseudomonadota</taxon>
        <taxon>Alphaproteobacteria</taxon>
        <taxon>Rhodobacterales</taxon>
        <taxon>Roseobacteraceae</taxon>
    </lineage>
</organism>
<feature type="transmembrane region" description="Helical" evidence="1">
    <location>
        <begin position="46"/>
        <end position="66"/>
    </location>
</feature>
<dbReference type="RefSeq" id="WP_073254120.1">
    <property type="nucleotide sequence ID" value="NZ_FQZQ01000016.1"/>
</dbReference>
<dbReference type="STRING" id="1470563.SAMN05444000_11684"/>
<feature type="transmembrane region" description="Helical" evidence="1">
    <location>
        <begin position="72"/>
        <end position="92"/>
    </location>
</feature>
<sequence>MADILFYLGLVVSLVIGFIYFRDLGDVSQMLLKVKRENMVRFMRHENKLIGVGILAAIAMIVGFAMGGGNTWVFVIALVLVAFFFLFTYIWVHAGLRNQKDKAQYYPIDVARDYINPSASVIVIENNGHARAHSDAQMLRPHLAGDDAGLDGEDVIMTYCAMANLGVGYSPSIEGQKLNLEVLAQHGNNLILRDNNTGEPIQHIYGFREADTDPNADGPVCALRPSLAMKPWPTFRMSFRAFQKAYPEGEVFINMPSKNPIVRLFDMVVGIAFGVGIERQHQEAAPVMDNMTHYDDRLPNKTYVWGATVGNDAVCWTDDFVIENDNVVNANLGGRDVVVAYDPKFESLGIWYNDSGKPVTRCDFWGESDQGKLERIESMRPGLFWHVWVEFFQHTDINRISAS</sequence>
<keyword evidence="1" id="KW-1133">Transmembrane helix</keyword>
<evidence type="ECO:0000256" key="1">
    <source>
        <dbReference type="SAM" id="Phobius"/>
    </source>
</evidence>
<gene>
    <name evidence="2" type="ORF">SAMN05444000_11684</name>
</gene>
<keyword evidence="1" id="KW-0812">Transmembrane</keyword>
<dbReference type="EMBL" id="FQZQ01000016">
    <property type="protein sequence ID" value="SHJ98352.1"/>
    <property type="molecule type" value="Genomic_DNA"/>
</dbReference>
<evidence type="ECO:0000313" key="2">
    <source>
        <dbReference type="EMBL" id="SHJ98352.1"/>
    </source>
</evidence>
<accession>A0A1M6NS17</accession>
<evidence type="ECO:0000313" key="3">
    <source>
        <dbReference type="Proteomes" id="UP000183982"/>
    </source>
</evidence>
<dbReference type="OrthoDB" id="5844941at2"/>
<keyword evidence="1" id="KW-0472">Membrane</keyword>
<dbReference type="Pfam" id="PF11376">
    <property type="entry name" value="DUF3179"/>
    <property type="match status" value="1"/>
</dbReference>
<reference evidence="3" key="1">
    <citation type="submission" date="2016-11" db="EMBL/GenBank/DDBJ databases">
        <authorList>
            <person name="Varghese N."/>
            <person name="Submissions S."/>
        </authorList>
    </citation>
    <scope>NUCLEOTIDE SEQUENCE [LARGE SCALE GENOMIC DNA]</scope>
    <source>
        <strain evidence="3">DSM 100564</strain>
    </source>
</reference>
<dbReference type="Proteomes" id="UP000183982">
    <property type="component" value="Unassembled WGS sequence"/>
</dbReference>